<evidence type="ECO:0000256" key="1">
    <source>
        <dbReference type="SAM" id="Phobius"/>
    </source>
</evidence>
<dbReference type="Proteomes" id="UP001472677">
    <property type="component" value="Unassembled WGS sequence"/>
</dbReference>
<name>A0ABR2ANN3_9ROSI</name>
<keyword evidence="1" id="KW-0812">Transmembrane</keyword>
<evidence type="ECO:0000313" key="3">
    <source>
        <dbReference type="EMBL" id="KAK8512683.1"/>
    </source>
</evidence>
<keyword evidence="1" id="KW-1133">Transmembrane helix</keyword>
<dbReference type="EMBL" id="JBBPBM010000496">
    <property type="protein sequence ID" value="KAK8494779.1"/>
    <property type="molecule type" value="Genomic_DNA"/>
</dbReference>
<evidence type="ECO:0000313" key="2">
    <source>
        <dbReference type="EMBL" id="KAK8494779.1"/>
    </source>
</evidence>
<accession>A0ABR2ANN3</accession>
<comment type="caution">
    <text evidence="2">The sequence shown here is derived from an EMBL/GenBank/DDBJ whole genome shotgun (WGS) entry which is preliminary data.</text>
</comment>
<gene>
    <name evidence="3" type="ORF">V6N12_030100</name>
    <name evidence="2" type="ORF">V6N12_035085</name>
</gene>
<evidence type="ECO:0000313" key="4">
    <source>
        <dbReference type="Proteomes" id="UP001472677"/>
    </source>
</evidence>
<sequence length="98" mass="11003">MEESKKGPTFANERWCTSMVFGKVAEKWTRTGSASLDWNFKSPTMVTPTLVVISVYNNTYLLLLDKGVRFLTKAQGCSFVTNSIMVSIFYQSTIMLAS</sequence>
<feature type="transmembrane region" description="Helical" evidence="1">
    <location>
        <begin position="45"/>
        <end position="64"/>
    </location>
</feature>
<reference evidence="2 4" key="1">
    <citation type="journal article" date="2024" name="G3 (Bethesda)">
        <title>Genome assembly of Hibiscus sabdariffa L. provides insights into metabolisms of medicinal natural products.</title>
        <authorList>
            <person name="Kim T."/>
        </authorList>
    </citation>
    <scope>NUCLEOTIDE SEQUENCE [LARGE SCALE GENOMIC DNA]</scope>
    <source>
        <strain evidence="2">TK-2024</strain>
        <tissue evidence="2">Old leaves</tissue>
    </source>
</reference>
<organism evidence="2 4">
    <name type="scientific">Hibiscus sabdariffa</name>
    <name type="common">roselle</name>
    <dbReference type="NCBI Taxonomy" id="183260"/>
    <lineage>
        <taxon>Eukaryota</taxon>
        <taxon>Viridiplantae</taxon>
        <taxon>Streptophyta</taxon>
        <taxon>Embryophyta</taxon>
        <taxon>Tracheophyta</taxon>
        <taxon>Spermatophyta</taxon>
        <taxon>Magnoliopsida</taxon>
        <taxon>eudicotyledons</taxon>
        <taxon>Gunneridae</taxon>
        <taxon>Pentapetalae</taxon>
        <taxon>rosids</taxon>
        <taxon>malvids</taxon>
        <taxon>Malvales</taxon>
        <taxon>Malvaceae</taxon>
        <taxon>Malvoideae</taxon>
        <taxon>Hibiscus</taxon>
    </lineage>
</organism>
<dbReference type="EMBL" id="JBBPBM010000071">
    <property type="protein sequence ID" value="KAK8512683.1"/>
    <property type="molecule type" value="Genomic_DNA"/>
</dbReference>
<keyword evidence="1" id="KW-0472">Membrane</keyword>
<keyword evidence="4" id="KW-1185">Reference proteome</keyword>
<proteinExistence type="predicted"/>
<protein>
    <submittedName>
        <fullName evidence="2">Uncharacterized protein</fullName>
    </submittedName>
</protein>